<gene>
    <name evidence="3" type="ORF">KGQ19_12630</name>
</gene>
<keyword evidence="4" id="KW-1185">Reference proteome</keyword>
<accession>A0ABS5KNS7</accession>
<keyword evidence="1" id="KW-0812">Transmembrane</keyword>
<evidence type="ECO:0000313" key="4">
    <source>
        <dbReference type="Proteomes" id="UP000730482"/>
    </source>
</evidence>
<evidence type="ECO:0000259" key="2">
    <source>
        <dbReference type="SMART" id="SM00858"/>
    </source>
</evidence>
<keyword evidence="1" id="KW-1133">Transmembrane helix</keyword>
<organism evidence="3 4">
    <name type="scientific">Catenulispora pinistramenti</name>
    <dbReference type="NCBI Taxonomy" id="2705254"/>
    <lineage>
        <taxon>Bacteria</taxon>
        <taxon>Bacillati</taxon>
        <taxon>Actinomycetota</taxon>
        <taxon>Actinomycetes</taxon>
        <taxon>Catenulisporales</taxon>
        <taxon>Catenulisporaceae</taxon>
        <taxon>Catenulispora</taxon>
    </lineage>
</organism>
<sequence>MADTTFYPNAATGPVIPAAAPRAVPPRRRRPGIIALSVALILAGALGGVQLYNSVGHTYEVLAVAKAVPVGGMISADDLTTVRISLDPGIKPVSDAGLVVGKRAAVGLVPGTLITRGEVTDAQLIGAGQVQVGIATTVNQRPATPLNPGQKVTLIGIPDSSGGGPTLSAPVSGTVVLVGPADSQQTVVVDVAISADLAPQVEPVAGQGKVGIVLDGSGS</sequence>
<comment type="caution">
    <text evidence="3">The sequence shown here is derived from an EMBL/GenBank/DDBJ whole genome shotgun (WGS) entry which is preliminary data.</text>
</comment>
<dbReference type="Pfam" id="PF08666">
    <property type="entry name" value="SAF"/>
    <property type="match status" value="1"/>
</dbReference>
<dbReference type="SMART" id="SM00858">
    <property type="entry name" value="SAF"/>
    <property type="match status" value="1"/>
</dbReference>
<dbReference type="InterPro" id="IPR013974">
    <property type="entry name" value="SAF"/>
</dbReference>
<feature type="domain" description="SAF" evidence="2">
    <location>
        <begin position="59"/>
        <end position="120"/>
    </location>
</feature>
<evidence type="ECO:0000313" key="3">
    <source>
        <dbReference type="EMBL" id="MBS2547713.1"/>
    </source>
</evidence>
<proteinExistence type="predicted"/>
<dbReference type="Proteomes" id="UP000730482">
    <property type="component" value="Unassembled WGS sequence"/>
</dbReference>
<reference evidence="3 4" key="1">
    <citation type="submission" date="2020-02" db="EMBL/GenBank/DDBJ databases">
        <title>Acidophilic actinobacteria isolated from forest soil.</title>
        <authorList>
            <person name="Golinska P."/>
        </authorList>
    </citation>
    <scope>NUCLEOTIDE SEQUENCE [LARGE SCALE GENOMIC DNA]</scope>
    <source>
        <strain evidence="3 4">NL8</strain>
    </source>
</reference>
<dbReference type="RefSeq" id="WP_212009293.1">
    <property type="nucleotide sequence ID" value="NZ_JAAFYZ010000033.1"/>
</dbReference>
<name>A0ABS5KNS7_9ACTN</name>
<feature type="transmembrane region" description="Helical" evidence="1">
    <location>
        <begin position="32"/>
        <end position="52"/>
    </location>
</feature>
<evidence type="ECO:0000256" key="1">
    <source>
        <dbReference type="SAM" id="Phobius"/>
    </source>
</evidence>
<keyword evidence="1" id="KW-0472">Membrane</keyword>
<dbReference type="CDD" id="cd11614">
    <property type="entry name" value="SAF_CpaB_FlgA_like"/>
    <property type="match status" value="1"/>
</dbReference>
<dbReference type="EMBL" id="JAAFYZ010000033">
    <property type="protein sequence ID" value="MBS2547713.1"/>
    <property type="molecule type" value="Genomic_DNA"/>
</dbReference>
<protein>
    <recommendedName>
        <fullName evidence="2">SAF domain-containing protein</fullName>
    </recommendedName>
</protein>